<feature type="domain" description="PAS" evidence="7">
    <location>
        <begin position="548"/>
        <end position="623"/>
    </location>
</feature>
<dbReference type="NCBIfam" id="TIGR00229">
    <property type="entry name" value="sensory_box"/>
    <property type="match status" value="4"/>
</dbReference>
<evidence type="ECO:0000259" key="9">
    <source>
        <dbReference type="PROSITE" id="PS50883"/>
    </source>
</evidence>
<name>A0A318KUM6_9NEIS</name>
<dbReference type="Pfam" id="PF13426">
    <property type="entry name" value="PAS_9"/>
    <property type="match status" value="2"/>
</dbReference>
<accession>A0A318KUM6</accession>
<feature type="domain" description="GGDEF" evidence="10">
    <location>
        <begin position="954"/>
        <end position="1088"/>
    </location>
</feature>
<dbReference type="PROSITE" id="PS50113">
    <property type="entry name" value="PAC"/>
    <property type="match status" value="5"/>
</dbReference>
<dbReference type="FunFam" id="3.30.70.270:FF:000001">
    <property type="entry name" value="Diguanylate cyclase domain protein"/>
    <property type="match status" value="1"/>
</dbReference>
<feature type="domain" description="PAC" evidence="8">
    <location>
        <begin position="870"/>
        <end position="922"/>
    </location>
</feature>
<dbReference type="SUPFAM" id="SSF55073">
    <property type="entry name" value="Nucleotide cyclase"/>
    <property type="match status" value="1"/>
</dbReference>
<dbReference type="InterPro" id="IPR043128">
    <property type="entry name" value="Rev_trsase/Diguanyl_cyclase"/>
</dbReference>
<dbReference type="Pfam" id="PF13682">
    <property type="entry name" value="CZB"/>
    <property type="match status" value="1"/>
</dbReference>
<comment type="caution">
    <text evidence="11">The sequence shown here is derived from an EMBL/GenBank/DDBJ whole genome shotgun (WGS) entry which is preliminary data.</text>
</comment>
<keyword evidence="5 6" id="KW-0472">Membrane</keyword>
<dbReference type="InterPro" id="IPR035919">
    <property type="entry name" value="EAL_sf"/>
</dbReference>
<dbReference type="Gene3D" id="3.30.450.20">
    <property type="entry name" value="PAS domain"/>
    <property type="match status" value="5"/>
</dbReference>
<dbReference type="Pfam" id="PF00989">
    <property type="entry name" value="PAS"/>
    <property type="match status" value="1"/>
</dbReference>
<keyword evidence="2" id="KW-1003">Cell membrane</keyword>
<feature type="transmembrane region" description="Helical" evidence="6">
    <location>
        <begin position="29"/>
        <end position="50"/>
    </location>
</feature>
<feature type="transmembrane region" description="Helical" evidence="6">
    <location>
        <begin position="231"/>
        <end position="251"/>
    </location>
</feature>
<dbReference type="InterPro" id="IPR001633">
    <property type="entry name" value="EAL_dom"/>
</dbReference>
<feature type="transmembrane region" description="Helical" evidence="6">
    <location>
        <begin position="114"/>
        <end position="135"/>
    </location>
</feature>
<dbReference type="PANTHER" id="PTHR44757">
    <property type="entry name" value="DIGUANYLATE CYCLASE DGCP"/>
    <property type="match status" value="1"/>
</dbReference>
<sequence>MKGVLHTWLWLLGLALAYFASGQLGLTVPYLGAFVSLIWPPTGVAVAALWRGGLSRWPGVWLGSLAINLDSGGTPLMSVAIACGNTLAPLLTVWALRRVGASLHFDTRRDMNHYLLAISGGMLASASVGTLSLWLSGVMQPAQLPKIFLIWWAGDAVGALLLGIPLLTFVPRLWHELSPTRRLEGLGCLAGMLIIGQLLLYSPSHAALLPLVFIPFLLLSWLAVRTGLMLSSLAVLLLSALMAWGTVQGMGPFHRPSVHEGLALLWGYMATLMVVALLLSALVAELSANERRWQFALEGADTGVWDWHARSQRIQYSPRWRMLLGVSAAELGNKLTGWETRVHPDDLPAFIAVLAGREQPASSHELRPHGSEIRLRAGNGQWRWYGLRSQVVSRDRDGAPSRVIGTLTDITRYKDTLYWLKLLERALHSARNGVIISDVRQPDQPIIYVNDAFERTTGYRRDEALGRNCRMLNQGDREQPGLDALRTAMAAGKSCQTVLRNYRKDGSLFWNELSIAPVYDERQQLTHYIGVQTDISAQILAQERLSARDKLLHKLSEQAPGLICQMHMDGKRLSLPYASEAIREVFGLSPEDVREDASPLCRVLHPDDRLRLYRGLHQAARQQAPWRDEFRVELQPGQPEWREAHAMPEALEDGSVLWYGYVADISERKAAMLKLEEGSAFYQAMFETNNAVKLLVDPARKQVVDANPAASAFYGYPHEVLVGMPISQINTATPEHIRAALARAQATGQQRFEFVHRLADGSTRDVEVYSGPIRLGGRELLFSIIHDISERKRAEEQLRFTASVFEHAHEGIMITDANAQIVDVNRTFTEITGYAREDVLGRSPNLLRSGYHSQAFYSEMWAALYTEGYWRGEVWNRRKNGEVYPELLTISSVRPPDGRVTHYVAVFSDITVLKEHQQKLERMAHYDALTQLPNRVLLADRLMLALTQARRSGKLLAVCYLDLDGFKPVNDTFGHEAGDALLVEVASRLKQVLRNGDTVARLGGDEFVLLLSGLDDIGKCQQALDRVLHTIAQPYQLGKERLANLSASIGVTLYPVDGADADTLLRHADQAMYLAKQAGRHRYHLFDPEHDRQAHAHREAVARIEAALHAGEFRLYYQPKVNMRHGVVVGAEALIRWQHPERGLLPPGEFLPIIEDSEFSVELGEWVMEEALRQMAAWRAQGLTLPVSVNISARHLQHPQFSQRLHTLLARHPDTPPGQLELEVLETAALDDIAYVSALMERCRALGVMFALDDFGTGYSSLTYLKRLPANVLKIDQSFVRDMLKDPEDLAIIEGVIGLTQAFRRTAIAEGVETLEHGALLIQLGCDLGQGYGIARPMPAEAVPGWVAGFSAPESWRRAGLHPWSRDDFPLLGASIDHQHWIEELVQCLEQDASHCPPPLDIHHCRFGRWYHGPGQDRYGQLPAFRVIDASHHQVHELASQLHAAHLAGELARVRAGIPELYALRDQMLAQLDALRRVVASRSGGQDMGGL</sequence>
<organism evidence="11 12">
    <name type="scientific">Rivihabitans pingtungensis</name>
    <dbReference type="NCBI Taxonomy" id="1054498"/>
    <lineage>
        <taxon>Bacteria</taxon>
        <taxon>Pseudomonadati</taxon>
        <taxon>Pseudomonadota</taxon>
        <taxon>Betaproteobacteria</taxon>
        <taxon>Neisseriales</taxon>
        <taxon>Aquaspirillaceae</taxon>
        <taxon>Rivihabitans</taxon>
    </lineage>
</organism>
<dbReference type="InterPro" id="IPR029787">
    <property type="entry name" value="Nucleotide_cyclase"/>
</dbReference>
<dbReference type="CDD" id="cd00130">
    <property type="entry name" value="PAS"/>
    <property type="match status" value="5"/>
</dbReference>
<evidence type="ECO:0000259" key="7">
    <source>
        <dbReference type="PROSITE" id="PS50112"/>
    </source>
</evidence>
<dbReference type="InterPro" id="IPR035965">
    <property type="entry name" value="PAS-like_dom_sf"/>
</dbReference>
<dbReference type="EMBL" id="QJKI01000007">
    <property type="protein sequence ID" value="PXX79326.1"/>
    <property type="molecule type" value="Genomic_DNA"/>
</dbReference>
<evidence type="ECO:0000259" key="8">
    <source>
        <dbReference type="PROSITE" id="PS50113"/>
    </source>
</evidence>
<comment type="subcellular location">
    <subcellularLocation>
        <location evidence="1">Cell membrane</location>
        <topology evidence="1">Multi-pass membrane protein</topology>
    </subcellularLocation>
</comment>
<dbReference type="OrthoDB" id="9813903at2"/>
<dbReference type="GO" id="GO:0005886">
    <property type="term" value="C:plasma membrane"/>
    <property type="evidence" value="ECO:0007669"/>
    <property type="project" value="UniProtKB-SubCell"/>
</dbReference>
<reference evidence="11 12" key="1">
    <citation type="submission" date="2018-05" db="EMBL/GenBank/DDBJ databases">
        <title>Genomic Encyclopedia of Type Strains, Phase IV (KMG-IV): sequencing the most valuable type-strain genomes for metagenomic binning, comparative biology and taxonomic classification.</title>
        <authorList>
            <person name="Goeker M."/>
        </authorList>
    </citation>
    <scope>NUCLEOTIDE SEQUENCE [LARGE SCALE GENOMIC DNA]</scope>
    <source>
        <strain evidence="11 12">DSM 29661</strain>
    </source>
</reference>
<dbReference type="CDD" id="cd01949">
    <property type="entry name" value="GGDEF"/>
    <property type="match status" value="1"/>
</dbReference>
<gene>
    <name evidence="11" type="ORF">DFR34_10782</name>
</gene>
<dbReference type="GO" id="GO:0003824">
    <property type="term" value="F:catalytic activity"/>
    <property type="evidence" value="ECO:0007669"/>
    <property type="project" value="UniProtKB-ARBA"/>
</dbReference>
<feature type="domain" description="PAC" evidence="8">
    <location>
        <begin position="750"/>
        <end position="800"/>
    </location>
</feature>
<dbReference type="SMART" id="SM00091">
    <property type="entry name" value="PAS"/>
    <property type="match status" value="5"/>
</dbReference>
<dbReference type="Gene3D" id="3.30.70.270">
    <property type="match status" value="1"/>
</dbReference>
<feature type="domain" description="PAC" evidence="8">
    <location>
        <begin position="493"/>
        <end position="547"/>
    </location>
</feature>
<evidence type="ECO:0000256" key="2">
    <source>
        <dbReference type="ARBA" id="ARBA00022475"/>
    </source>
</evidence>
<dbReference type="SMART" id="SM00267">
    <property type="entry name" value="GGDEF"/>
    <property type="match status" value="1"/>
</dbReference>
<proteinExistence type="predicted"/>
<protein>
    <submittedName>
        <fullName evidence="11">PAS domain S-box-containing protein/diguanylate cyclase (GGDEF)-like protein</fullName>
    </submittedName>
</protein>
<dbReference type="RefSeq" id="WP_110390526.1">
    <property type="nucleotide sequence ID" value="NZ_QJKI01000007.1"/>
</dbReference>
<feature type="transmembrane region" description="Helical" evidence="6">
    <location>
        <begin position="263"/>
        <end position="284"/>
    </location>
</feature>
<dbReference type="InterPro" id="IPR025991">
    <property type="entry name" value="Chemoreceptor_zinc-bind_dom"/>
</dbReference>
<feature type="domain" description="EAL" evidence="9">
    <location>
        <begin position="1097"/>
        <end position="1351"/>
    </location>
</feature>
<evidence type="ECO:0000256" key="1">
    <source>
        <dbReference type="ARBA" id="ARBA00004651"/>
    </source>
</evidence>
<feature type="domain" description="PAC" evidence="8">
    <location>
        <begin position="626"/>
        <end position="677"/>
    </location>
</feature>
<dbReference type="PROSITE" id="PS50883">
    <property type="entry name" value="EAL"/>
    <property type="match status" value="1"/>
</dbReference>
<keyword evidence="3 6" id="KW-0812">Transmembrane</keyword>
<evidence type="ECO:0000313" key="12">
    <source>
        <dbReference type="Proteomes" id="UP000247555"/>
    </source>
</evidence>
<evidence type="ECO:0000256" key="3">
    <source>
        <dbReference type="ARBA" id="ARBA00022692"/>
    </source>
</evidence>
<dbReference type="SMART" id="SM00052">
    <property type="entry name" value="EAL"/>
    <property type="match status" value="1"/>
</dbReference>
<dbReference type="Pfam" id="PF00990">
    <property type="entry name" value="GGDEF"/>
    <property type="match status" value="1"/>
</dbReference>
<feature type="transmembrane region" description="Helical" evidence="6">
    <location>
        <begin position="147"/>
        <end position="171"/>
    </location>
</feature>
<dbReference type="InterPro" id="IPR007895">
    <property type="entry name" value="MASE1"/>
</dbReference>
<dbReference type="Proteomes" id="UP000247555">
    <property type="component" value="Unassembled WGS sequence"/>
</dbReference>
<dbReference type="InterPro" id="IPR001610">
    <property type="entry name" value="PAC"/>
</dbReference>
<evidence type="ECO:0000259" key="10">
    <source>
        <dbReference type="PROSITE" id="PS50887"/>
    </source>
</evidence>
<dbReference type="NCBIfam" id="TIGR00254">
    <property type="entry name" value="GGDEF"/>
    <property type="match status" value="1"/>
</dbReference>
<dbReference type="InterPro" id="IPR000160">
    <property type="entry name" value="GGDEF_dom"/>
</dbReference>
<evidence type="ECO:0000313" key="11">
    <source>
        <dbReference type="EMBL" id="PXX79326.1"/>
    </source>
</evidence>
<dbReference type="Gene3D" id="1.20.120.30">
    <property type="entry name" value="Aspartate receptor, ligand-binding domain"/>
    <property type="match status" value="1"/>
</dbReference>
<feature type="domain" description="PAS" evidence="7">
    <location>
        <begin position="797"/>
        <end position="843"/>
    </location>
</feature>
<dbReference type="PROSITE" id="PS50887">
    <property type="entry name" value="GGDEF"/>
    <property type="match status" value="1"/>
</dbReference>
<keyword evidence="12" id="KW-1185">Reference proteome</keyword>
<keyword evidence="4 6" id="KW-1133">Transmembrane helix</keyword>
<dbReference type="PROSITE" id="PS50112">
    <property type="entry name" value="PAS"/>
    <property type="match status" value="3"/>
</dbReference>
<dbReference type="Gene3D" id="3.20.20.450">
    <property type="entry name" value="EAL domain"/>
    <property type="match status" value="1"/>
</dbReference>
<dbReference type="InterPro" id="IPR013655">
    <property type="entry name" value="PAS_fold_3"/>
</dbReference>
<feature type="domain" description="PAS" evidence="7">
    <location>
        <begin position="423"/>
        <end position="468"/>
    </location>
</feature>
<evidence type="ECO:0000256" key="5">
    <source>
        <dbReference type="ARBA" id="ARBA00023136"/>
    </source>
</evidence>
<evidence type="ECO:0000256" key="4">
    <source>
        <dbReference type="ARBA" id="ARBA00022989"/>
    </source>
</evidence>
<dbReference type="SUPFAM" id="SSF55785">
    <property type="entry name" value="PYP-like sensor domain (PAS domain)"/>
    <property type="match status" value="5"/>
</dbReference>
<evidence type="ECO:0000256" key="6">
    <source>
        <dbReference type="SAM" id="Phobius"/>
    </source>
</evidence>
<dbReference type="InterPro" id="IPR052155">
    <property type="entry name" value="Biofilm_reg_signaling"/>
</dbReference>
<dbReference type="PANTHER" id="PTHR44757:SF2">
    <property type="entry name" value="BIOFILM ARCHITECTURE MAINTENANCE PROTEIN MBAA"/>
    <property type="match status" value="1"/>
</dbReference>
<feature type="transmembrane region" description="Helical" evidence="6">
    <location>
        <begin position="183"/>
        <end position="201"/>
    </location>
</feature>
<dbReference type="Pfam" id="PF00563">
    <property type="entry name" value="EAL"/>
    <property type="match status" value="1"/>
</dbReference>
<dbReference type="CDD" id="cd01948">
    <property type="entry name" value="EAL"/>
    <property type="match status" value="1"/>
</dbReference>
<dbReference type="SUPFAM" id="SSF141868">
    <property type="entry name" value="EAL domain-like"/>
    <property type="match status" value="1"/>
</dbReference>
<dbReference type="SMART" id="SM00086">
    <property type="entry name" value="PAC"/>
    <property type="match status" value="4"/>
</dbReference>
<dbReference type="InterPro" id="IPR013767">
    <property type="entry name" value="PAS_fold"/>
</dbReference>
<feature type="domain" description="PAC" evidence="8">
    <location>
        <begin position="369"/>
        <end position="422"/>
    </location>
</feature>
<dbReference type="GO" id="GO:0006355">
    <property type="term" value="P:regulation of DNA-templated transcription"/>
    <property type="evidence" value="ECO:0007669"/>
    <property type="project" value="InterPro"/>
</dbReference>
<dbReference type="InterPro" id="IPR000700">
    <property type="entry name" value="PAS-assoc_C"/>
</dbReference>
<dbReference type="Pfam" id="PF05231">
    <property type="entry name" value="MASE1"/>
    <property type="match status" value="1"/>
</dbReference>
<dbReference type="Pfam" id="PF08447">
    <property type="entry name" value="PAS_3"/>
    <property type="match status" value="2"/>
</dbReference>
<dbReference type="InterPro" id="IPR000014">
    <property type="entry name" value="PAS"/>
</dbReference>